<dbReference type="EC" id="2.7.1.82" evidence="3"/>
<dbReference type="GeneID" id="9617443"/>
<dbReference type="SUPFAM" id="SSF56112">
    <property type="entry name" value="Protein kinase-like (PK-like)"/>
    <property type="match status" value="1"/>
</dbReference>
<dbReference type="eggNOG" id="KOG4720">
    <property type="taxonomic scope" value="Eukaryota"/>
</dbReference>
<dbReference type="PANTHER" id="PTHR22603:SF66">
    <property type="entry name" value="ETHANOLAMINE KINASE"/>
    <property type="match status" value="1"/>
</dbReference>
<dbReference type="CDD" id="cd05157">
    <property type="entry name" value="ETNK_euk"/>
    <property type="match status" value="1"/>
</dbReference>
<organism evidence="5">
    <name type="scientific">Volvox carteri f. nagariensis</name>
    <dbReference type="NCBI Taxonomy" id="3068"/>
    <lineage>
        <taxon>Eukaryota</taxon>
        <taxon>Viridiplantae</taxon>
        <taxon>Chlorophyta</taxon>
        <taxon>core chlorophytes</taxon>
        <taxon>Chlorophyceae</taxon>
        <taxon>CS clade</taxon>
        <taxon>Chlamydomonadales</taxon>
        <taxon>Volvocaceae</taxon>
        <taxon>Volvox</taxon>
    </lineage>
</organism>
<sequence length="318" mass="35842">LCTRLLKGWSDLQAQDMQVSRISGGISNLLVKVEPPPPLQPVAVKVRVFGDKTELLIDREAEKHLLLRLNQAGFGALVVGLFGNGRIEQFLTAKTLTPEEMSDPRFIPHIARRLRAFHDLKMDAEAAATAAAAAASAPNPTGWDSMFCWLAMAEGLSFAHDPAKQAVYDKVDFRAMRTELTALREMCERVGSTRVLCHNDLLAGNILLQFIDFEYSCRGPRGFDWGNHFNEYAGFDCVYDRFPSPEQQKVFFRHYLSPRDGNSNQGQGEAVLDCLVAEACVFALASHAYWGVWSFIQARYSPIDFDYLDYSRMRWAEY</sequence>
<dbReference type="SMR" id="D8TJH5"/>
<dbReference type="GO" id="GO:0004305">
    <property type="term" value="F:ethanolamine kinase activity"/>
    <property type="evidence" value="ECO:0007669"/>
    <property type="project" value="UniProtKB-EC"/>
</dbReference>
<dbReference type="InParanoid" id="D8TJH5"/>
<protein>
    <recommendedName>
        <fullName evidence="3">ethanolamine kinase</fullName>
        <ecNumber evidence="3">2.7.1.82</ecNumber>
    </recommendedName>
</protein>
<dbReference type="STRING" id="3068.D8TJH5"/>
<dbReference type="Gene3D" id="3.90.1200.10">
    <property type="match status" value="1"/>
</dbReference>
<dbReference type="FunCoup" id="D8TJH5">
    <property type="interactions" value="1577"/>
</dbReference>
<evidence type="ECO:0000256" key="2">
    <source>
        <dbReference type="ARBA" id="ARBA00038211"/>
    </source>
</evidence>
<dbReference type="Proteomes" id="UP000001058">
    <property type="component" value="Unassembled WGS sequence"/>
</dbReference>
<dbReference type="AlphaFoldDB" id="D8TJH5"/>
<dbReference type="GO" id="GO:0006646">
    <property type="term" value="P:phosphatidylethanolamine biosynthetic process"/>
    <property type="evidence" value="ECO:0007669"/>
    <property type="project" value="TreeGrafter"/>
</dbReference>
<evidence type="ECO:0000313" key="5">
    <source>
        <dbReference type="Proteomes" id="UP000001058"/>
    </source>
</evidence>
<reference evidence="4 5" key="1">
    <citation type="journal article" date="2010" name="Science">
        <title>Genomic analysis of organismal complexity in the multicellular green alga Volvox carteri.</title>
        <authorList>
            <person name="Prochnik S.E."/>
            <person name="Umen J."/>
            <person name="Nedelcu A.M."/>
            <person name="Hallmann A."/>
            <person name="Miller S.M."/>
            <person name="Nishii I."/>
            <person name="Ferris P."/>
            <person name="Kuo A."/>
            <person name="Mitros T."/>
            <person name="Fritz-Laylin L.K."/>
            <person name="Hellsten U."/>
            <person name="Chapman J."/>
            <person name="Simakov O."/>
            <person name="Rensing S.A."/>
            <person name="Terry A."/>
            <person name="Pangilinan J."/>
            <person name="Kapitonov V."/>
            <person name="Jurka J."/>
            <person name="Salamov A."/>
            <person name="Shapiro H."/>
            <person name="Schmutz J."/>
            <person name="Grimwood J."/>
            <person name="Lindquist E."/>
            <person name="Lucas S."/>
            <person name="Grigoriev I.V."/>
            <person name="Schmitt R."/>
            <person name="Kirk D."/>
            <person name="Rokhsar D.S."/>
        </authorList>
    </citation>
    <scope>NUCLEOTIDE SEQUENCE [LARGE SCALE GENOMIC DNA]</scope>
    <source>
        <strain evidence="5">f. Nagariensis / Eve</strain>
    </source>
</reference>
<dbReference type="PANTHER" id="PTHR22603">
    <property type="entry name" value="CHOLINE/ETHANOALAMINE KINASE"/>
    <property type="match status" value="1"/>
</dbReference>
<accession>D8TJH5</accession>
<proteinExistence type="inferred from homology"/>
<dbReference type="RefSeq" id="XP_002946615.1">
    <property type="nucleotide sequence ID" value="XM_002946569.1"/>
</dbReference>
<comment type="pathway">
    <text evidence="1">Phospholipid metabolism; phosphatidylethanolamine biosynthesis; phosphatidylethanolamine from ethanolamine: step 1/3.</text>
</comment>
<dbReference type="EMBL" id="GL378324">
    <property type="protein sequence ID" value="EFJ52542.1"/>
    <property type="molecule type" value="Genomic_DNA"/>
</dbReference>
<evidence type="ECO:0000313" key="4">
    <source>
        <dbReference type="EMBL" id="EFJ52542.1"/>
    </source>
</evidence>
<evidence type="ECO:0000256" key="3">
    <source>
        <dbReference type="ARBA" id="ARBA00038874"/>
    </source>
</evidence>
<evidence type="ECO:0000256" key="1">
    <source>
        <dbReference type="ARBA" id="ARBA00037883"/>
    </source>
</evidence>
<dbReference type="KEGG" id="vcn:VOLCADRAFT_43837"/>
<dbReference type="Pfam" id="PF01633">
    <property type="entry name" value="Choline_kinase"/>
    <property type="match status" value="1"/>
</dbReference>
<feature type="non-terminal residue" evidence="4">
    <location>
        <position position="1"/>
    </location>
</feature>
<name>D8TJH5_VOLCA</name>
<dbReference type="InterPro" id="IPR011009">
    <property type="entry name" value="Kinase-like_dom_sf"/>
</dbReference>
<keyword evidence="5" id="KW-1185">Reference proteome</keyword>
<comment type="similarity">
    <text evidence="2">Belongs to the choline/ethanolamine kinase family.</text>
</comment>
<feature type="non-terminal residue" evidence="4">
    <location>
        <position position="318"/>
    </location>
</feature>
<dbReference type="Gene3D" id="3.30.200.20">
    <property type="entry name" value="Phosphorylase Kinase, domain 1"/>
    <property type="match status" value="1"/>
</dbReference>
<dbReference type="GO" id="GO:0005737">
    <property type="term" value="C:cytoplasm"/>
    <property type="evidence" value="ECO:0007669"/>
    <property type="project" value="TreeGrafter"/>
</dbReference>
<dbReference type="OrthoDB" id="10267235at2759"/>
<gene>
    <name evidence="4" type="primary">etk1</name>
    <name evidence="4" type="ORF">VOLCADRAFT_43837</name>
</gene>